<proteinExistence type="predicted"/>
<dbReference type="Proteomes" id="UP000324800">
    <property type="component" value="Unassembled WGS sequence"/>
</dbReference>
<comment type="caution">
    <text evidence="1">The sequence shown here is derived from an EMBL/GenBank/DDBJ whole genome shotgun (WGS) entry which is preliminary data.</text>
</comment>
<name>A0A5J4T7Q7_9EUKA</name>
<accession>A0A5J4T7Q7</accession>
<reference evidence="1 2" key="1">
    <citation type="submission" date="2019-03" db="EMBL/GenBank/DDBJ databases">
        <title>Single cell metagenomics reveals metabolic interactions within the superorganism composed of flagellate Streblomastix strix and complex community of Bacteroidetes bacteria on its surface.</title>
        <authorList>
            <person name="Treitli S.C."/>
            <person name="Kolisko M."/>
            <person name="Husnik F."/>
            <person name="Keeling P."/>
            <person name="Hampl V."/>
        </authorList>
    </citation>
    <scope>NUCLEOTIDE SEQUENCE [LARGE SCALE GENOMIC DNA]</scope>
    <source>
        <strain evidence="1">ST1C</strain>
    </source>
</reference>
<sequence length="356" mass="41519">TNHATEIYNTADKQEAANADIVILHAILHSQKFKRIRTYIEQVLHAELFKEHQNLVQLYQQSSKPTQTALLSCLAQQISFVCLNSMNYIVTRNQFQYAQASARREEFGIQGEVKVVPESKLGLTVREFLQIRRVLSSYCSISFLNQKIPDPPLKDSQFIQYDVETIIIIEFQEDEQDEECIKGKRLDNHININEILYFNGMRYNLFSPKKELYTRAVTQQGIACSYDFFRRMTWNIMRPSCRADECEQCVRLDFLKIKQKFWKLTEAEVKEIEILDEHKRQAAIQYDAYKYSISNVAAGMIVFVLDFGENFHISYQHVATGETHFDHVNVTFLNIVAFTNRLGLIDCQSFNFLSLT</sequence>
<dbReference type="EMBL" id="SNRW01036576">
    <property type="protein sequence ID" value="KAA6354289.1"/>
    <property type="molecule type" value="Genomic_DNA"/>
</dbReference>
<dbReference type="AlphaFoldDB" id="A0A5J4T7Q7"/>
<evidence type="ECO:0000313" key="1">
    <source>
        <dbReference type="EMBL" id="KAA6354289.1"/>
    </source>
</evidence>
<protein>
    <submittedName>
        <fullName evidence="1">Uncharacterized protein</fullName>
    </submittedName>
</protein>
<feature type="non-terminal residue" evidence="1">
    <location>
        <position position="1"/>
    </location>
</feature>
<organism evidence="1 2">
    <name type="scientific">Streblomastix strix</name>
    <dbReference type="NCBI Taxonomy" id="222440"/>
    <lineage>
        <taxon>Eukaryota</taxon>
        <taxon>Metamonada</taxon>
        <taxon>Preaxostyla</taxon>
        <taxon>Oxymonadida</taxon>
        <taxon>Streblomastigidae</taxon>
        <taxon>Streblomastix</taxon>
    </lineage>
</organism>
<gene>
    <name evidence="1" type="ORF">EZS28_050184</name>
</gene>
<feature type="non-terminal residue" evidence="1">
    <location>
        <position position="356"/>
    </location>
</feature>
<evidence type="ECO:0000313" key="2">
    <source>
        <dbReference type="Proteomes" id="UP000324800"/>
    </source>
</evidence>